<feature type="transmembrane region" description="Helical" evidence="7">
    <location>
        <begin position="169"/>
        <end position="189"/>
    </location>
</feature>
<evidence type="ECO:0000256" key="3">
    <source>
        <dbReference type="ARBA" id="ARBA00022448"/>
    </source>
</evidence>
<reference evidence="10" key="1">
    <citation type="submission" date="2016-10" db="EMBL/GenBank/DDBJ databases">
        <authorList>
            <person name="Varghese N."/>
            <person name="Submissions S."/>
        </authorList>
    </citation>
    <scope>NUCLEOTIDE SEQUENCE [LARGE SCALE GENOMIC DNA]</scope>
    <source>
        <strain evidence="10">DSM 3695</strain>
    </source>
</reference>
<dbReference type="GO" id="GO:0022857">
    <property type="term" value="F:transmembrane transporter activity"/>
    <property type="evidence" value="ECO:0007669"/>
    <property type="project" value="InterPro"/>
</dbReference>
<dbReference type="GO" id="GO:0012505">
    <property type="term" value="C:endomembrane system"/>
    <property type="evidence" value="ECO:0007669"/>
    <property type="project" value="UniProtKB-SubCell"/>
</dbReference>
<gene>
    <name evidence="9" type="ORF">SAMN04488122_5172</name>
</gene>
<protein>
    <submittedName>
        <fullName evidence="9">Predicted arabinose efflux permease, MFS family</fullName>
    </submittedName>
</protein>
<comment type="similarity">
    <text evidence="2">Belongs to the major facilitator superfamily.</text>
</comment>
<dbReference type="Pfam" id="PF07690">
    <property type="entry name" value="MFS_1"/>
    <property type="match status" value="1"/>
</dbReference>
<feature type="transmembrane region" description="Helical" evidence="7">
    <location>
        <begin position="371"/>
        <end position="397"/>
    </location>
</feature>
<evidence type="ECO:0000259" key="8">
    <source>
        <dbReference type="PROSITE" id="PS50850"/>
    </source>
</evidence>
<keyword evidence="5 7" id="KW-1133">Transmembrane helix</keyword>
<keyword evidence="10" id="KW-1185">Reference proteome</keyword>
<feature type="transmembrane region" description="Helical" evidence="7">
    <location>
        <begin position="139"/>
        <end position="157"/>
    </location>
</feature>
<keyword evidence="6 7" id="KW-0472">Membrane</keyword>
<dbReference type="SUPFAM" id="SSF103473">
    <property type="entry name" value="MFS general substrate transporter"/>
    <property type="match status" value="1"/>
</dbReference>
<dbReference type="InterPro" id="IPR036259">
    <property type="entry name" value="MFS_trans_sf"/>
</dbReference>
<evidence type="ECO:0000313" key="9">
    <source>
        <dbReference type="EMBL" id="SEW52848.1"/>
    </source>
</evidence>
<dbReference type="InterPro" id="IPR051788">
    <property type="entry name" value="MFS_Transporter"/>
</dbReference>
<evidence type="ECO:0000256" key="1">
    <source>
        <dbReference type="ARBA" id="ARBA00004127"/>
    </source>
</evidence>
<evidence type="ECO:0000313" key="10">
    <source>
        <dbReference type="Proteomes" id="UP000199310"/>
    </source>
</evidence>
<dbReference type="OrthoDB" id="9783757at2"/>
<dbReference type="Proteomes" id="UP000199310">
    <property type="component" value="Unassembled WGS sequence"/>
</dbReference>
<evidence type="ECO:0000256" key="4">
    <source>
        <dbReference type="ARBA" id="ARBA00022692"/>
    </source>
</evidence>
<evidence type="ECO:0000256" key="5">
    <source>
        <dbReference type="ARBA" id="ARBA00022989"/>
    </source>
</evidence>
<feature type="transmembrane region" description="Helical" evidence="7">
    <location>
        <begin position="49"/>
        <end position="69"/>
    </location>
</feature>
<dbReference type="AlphaFoldDB" id="A0A1I0SBM9"/>
<dbReference type="PANTHER" id="PTHR23514">
    <property type="entry name" value="BYPASS OF STOP CODON PROTEIN 6"/>
    <property type="match status" value="1"/>
</dbReference>
<evidence type="ECO:0000256" key="7">
    <source>
        <dbReference type="SAM" id="Phobius"/>
    </source>
</evidence>
<dbReference type="RefSeq" id="WP_089899797.1">
    <property type="nucleotide sequence ID" value="NZ_FOJG01000002.1"/>
</dbReference>
<accession>A0A1I0SBM9</accession>
<feature type="transmembrane region" description="Helical" evidence="7">
    <location>
        <begin position="272"/>
        <end position="288"/>
    </location>
</feature>
<proteinExistence type="inferred from homology"/>
<dbReference type="InterPro" id="IPR011701">
    <property type="entry name" value="MFS"/>
</dbReference>
<name>A0A1I0SBM9_9BACT</name>
<dbReference type="GO" id="GO:0016020">
    <property type="term" value="C:membrane"/>
    <property type="evidence" value="ECO:0007669"/>
    <property type="project" value="TreeGrafter"/>
</dbReference>
<dbReference type="InterPro" id="IPR020846">
    <property type="entry name" value="MFS_dom"/>
</dbReference>
<keyword evidence="4 7" id="KW-0812">Transmembrane</keyword>
<dbReference type="EMBL" id="FOJG01000002">
    <property type="protein sequence ID" value="SEW52848.1"/>
    <property type="molecule type" value="Genomic_DNA"/>
</dbReference>
<dbReference type="PROSITE" id="PS50850">
    <property type="entry name" value="MFS"/>
    <property type="match status" value="1"/>
</dbReference>
<feature type="transmembrane region" description="Helical" evidence="7">
    <location>
        <begin position="201"/>
        <end position="222"/>
    </location>
</feature>
<feature type="transmembrane region" description="Helical" evidence="7">
    <location>
        <begin position="326"/>
        <end position="351"/>
    </location>
</feature>
<dbReference type="STRING" id="29529.SAMN04488122_5172"/>
<keyword evidence="3" id="KW-0813">Transport</keyword>
<organism evidence="9 10">
    <name type="scientific">Chitinophaga arvensicola</name>
    <dbReference type="NCBI Taxonomy" id="29529"/>
    <lineage>
        <taxon>Bacteria</taxon>
        <taxon>Pseudomonadati</taxon>
        <taxon>Bacteroidota</taxon>
        <taxon>Chitinophagia</taxon>
        <taxon>Chitinophagales</taxon>
        <taxon>Chitinophagaceae</taxon>
        <taxon>Chitinophaga</taxon>
    </lineage>
</organism>
<evidence type="ECO:0000256" key="2">
    <source>
        <dbReference type="ARBA" id="ARBA00008335"/>
    </source>
</evidence>
<sequence>MTNDKINKGALFTGSCFALITTAFTFSIRAGILPQLGIQFKLTAEQLGFINLMFFLGFPISMIIGGLVYHSFGPKRIMQVAFVTHTIGILMTIFSGGYASLLVSTLFIGFGNGCTEAACNPLIADAYAGRDMNKMLNRFHMWFPGGIVIGSLISKFMTDLHFGWQAQMWVTMVPTVIYAVLFYGKTFVVRKEEVRGSLSQHFLAMLSPLYIFLFICMAFTAITEFGPNQWVSVIMSNSGASPMLILALTTGLMALGRFFAGPVVGMLGQTGVLLVSAILATIGIYMFSTVTGPLAYVATVIFAVGVCYFWPVMVGTVAQRVPGSGALGMSIIGGIGMFSTAIFQPFIGSWIDAARIEKASEGLTGGALELAAGQATLVNMITFPVILIVLFTFLFFWQRKAVVAPGGIEAH</sequence>
<evidence type="ECO:0000256" key="6">
    <source>
        <dbReference type="ARBA" id="ARBA00023136"/>
    </source>
</evidence>
<feature type="domain" description="Major facilitator superfamily (MFS) profile" evidence="8">
    <location>
        <begin position="11"/>
        <end position="400"/>
    </location>
</feature>
<comment type="subcellular location">
    <subcellularLocation>
        <location evidence="1">Endomembrane system</location>
        <topology evidence="1">Multi-pass membrane protein</topology>
    </subcellularLocation>
</comment>
<dbReference type="Gene3D" id="1.20.1250.20">
    <property type="entry name" value="MFS general substrate transporter like domains"/>
    <property type="match status" value="1"/>
</dbReference>
<feature type="transmembrane region" description="Helical" evidence="7">
    <location>
        <begin position="242"/>
        <end position="260"/>
    </location>
</feature>
<feature type="transmembrane region" description="Helical" evidence="7">
    <location>
        <begin position="294"/>
        <end position="314"/>
    </location>
</feature>
<feature type="transmembrane region" description="Helical" evidence="7">
    <location>
        <begin position="81"/>
        <end position="101"/>
    </location>
</feature>
<dbReference type="PANTHER" id="PTHR23514:SF3">
    <property type="entry name" value="BYPASS OF STOP CODON PROTEIN 6"/>
    <property type="match status" value="1"/>
</dbReference>